<evidence type="ECO:0000259" key="4">
    <source>
        <dbReference type="Pfam" id="PF00389"/>
    </source>
</evidence>
<dbReference type="Pfam" id="PF00389">
    <property type="entry name" value="2-Hacid_dh"/>
    <property type="match status" value="1"/>
</dbReference>
<dbReference type="FunFam" id="3.40.50.720:FF:000026">
    <property type="entry name" value="Glyoxylate/hydroxypyruvate reductase B"/>
    <property type="match status" value="1"/>
</dbReference>
<dbReference type="PANTHER" id="PTHR10996:SF277">
    <property type="entry name" value="GLYOXYLATE REDUCTASE_HYDROXYPYRUVATE REDUCTASE"/>
    <property type="match status" value="1"/>
</dbReference>
<accession>A0A914CSL4</accession>
<dbReference type="InterPro" id="IPR036291">
    <property type="entry name" value="NAD(P)-bd_dom_sf"/>
</dbReference>
<comment type="similarity">
    <text evidence="3">Belongs to the D-isomer specific 2-hydroxyacid dehydrogenase family.</text>
</comment>
<keyword evidence="6" id="KW-1185">Reference proteome</keyword>
<evidence type="ECO:0000256" key="2">
    <source>
        <dbReference type="ARBA" id="ARBA00073306"/>
    </source>
</evidence>
<dbReference type="AlphaFoldDB" id="A0A914CSL4"/>
<evidence type="ECO:0000256" key="1">
    <source>
        <dbReference type="ARBA" id="ARBA00023002"/>
    </source>
</evidence>
<evidence type="ECO:0000313" key="6">
    <source>
        <dbReference type="Proteomes" id="UP000887540"/>
    </source>
</evidence>
<protein>
    <recommendedName>
        <fullName evidence="2">Glyoxylate reductase/hydroxypyruvate reductase</fullName>
    </recommendedName>
</protein>
<dbReference type="InterPro" id="IPR006139">
    <property type="entry name" value="D-isomer_2_OHA_DH_cat_dom"/>
</dbReference>
<dbReference type="InterPro" id="IPR050223">
    <property type="entry name" value="D-isomer_2-hydroxyacid_DH"/>
</dbReference>
<dbReference type="GO" id="GO:0005829">
    <property type="term" value="C:cytosol"/>
    <property type="evidence" value="ECO:0007669"/>
    <property type="project" value="TreeGrafter"/>
</dbReference>
<organism evidence="6 7">
    <name type="scientific">Acrobeloides nanus</name>
    <dbReference type="NCBI Taxonomy" id="290746"/>
    <lineage>
        <taxon>Eukaryota</taxon>
        <taxon>Metazoa</taxon>
        <taxon>Ecdysozoa</taxon>
        <taxon>Nematoda</taxon>
        <taxon>Chromadorea</taxon>
        <taxon>Rhabditida</taxon>
        <taxon>Tylenchina</taxon>
        <taxon>Cephalobomorpha</taxon>
        <taxon>Cephaloboidea</taxon>
        <taxon>Cephalobidae</taxon>
        <taxon>Acrobeloides</taxon>
    </lineage>
</organism>
<proteinExistence type="inferred from homology"/>
<evidence type="ECO:0000259" key="5">
    <source>
        <dbReference type="Pfam" id="PF02826"/>
    </source>
</evidence>
<sequence length="319" mass="35005">MAANKNFKILVTVTGLPVDRLREFGTVVQWNELGNPTSQELLELVKDCDALFCHGSNKIDKELLDAAPKLKVIGTYSVGYNHIDLEECKKRGLKIGYTPGETTEVAAEFGVGLLLATARRIPEANEASKDPVNVRFHGYLMSGKQIMDTTIGFFGLGAIGSSMLEKLAPFRPARFIYHNRSRKENCLAEYVSFDELVKESDFLIVTAALTPETTGKFDKDVFAKMKKGAIFVNISRGPLVKTEDIYDALKSGHLEAAGLDVTDPEPLPKGHPLLALKNCIVTPHIASATYRARNRMNDLTIANIINGLTGKPMLAPLLE</sequence>
<dbReference type="GO" id="GO:0030267">
    <property type="term" value="F:glyoxylate reductase (NADPH) activity"/>
    <property type="evidence" value="ECO:0007669"/>
    <property type="project" value="TreeGrafter"/>
</dbReference>
<dbReference type="InterPro" id="IPR006140">
    <property type="entry name" value="D-isomer_DH_NAD-bd"/>
</dbReference>
<feature type="domain" description="D-isomer specific 2-hydroxyacid dehydrogenase catalytic" evidence="4">
    <location>
        <begin position="20"/>
        <end position="314"/>
    </location>
</feature>
<dbReference type="SUPFAM" id="SSF52283">
    <property type="entry name" value="Formate/glycerate dehydrogenase catalytic domain-like"/>
    <property type="match status" value="1"/>
</dbReference>
<dbReference type="CDD" id="cd05301">
    <property type="entry name" value="GDH"/>
    <property type="match status" value="1"/>
</dbReference>
<evidence type="ECO:0000256" key="3">
    <source>
        <dbReference type="RuleBase" id="RU003719"/>
    </source>
</evidence>
<feature type="domain" description="D-isomer specific 2-hydroxyacid dehydrogenase NAD-binding" evidence="5">
    <location>
        <begin position="111"/>
        <end position="286"/>
    </location>
</feature>
<keyword evidence="1 3" id="KW-0560">Oxidoreductase</keyword>
<name>A0A914CSL4_9BILA</name>
<dbReference type="SUPFAM" id="SSF51735">
    <property type="entry name" value="NAD(P)-binding Rossmann-fold domains"/>
    <property type="match status" value="1"/>
</dbReference>
<dbReference type="GO" id="GO:0051287">
    <property type="term" value="F:NAD binding"/>
    <property type="evidence" value="ECO:0007669"/>
    <property type="project" value="InterPro"/>
</dbReference>
<dbReference type="PANTHER" id="PTHR10996">
    <property type="entry name" value="2-HYDROXYACID DEHYDROGENASE-RELATED"/>
    <property type="match status" value="1"/>
</dbReference>
<evidence type="ECO:0000313" key="7">
    <source>
        <dbReference type="WBParaSite" id="ACRNAN_scaffold1378.g31496.t1"/>
    </source>
</evidence>
<dbReference type="WBParaSite" id="ACRNAN_scaffold1378.g31496.t1">
    <property type="protein sequence ID" value="ACRNAN_scaffold1378.g31496.t1"/>
    <property type="gene ID" value="ACRNAN_scaffold1378.g31496"/>
</dbReference>
<dbReference type="GO" id="GO:0008465">
    <property type="term" value="F:hydroxypyruvate reductase (NADH) activity"/>
    <property type="evidence" value="ECO:0007669"/>
    <property type="project" value="TreeGrafter"/>
</dbReference>
<dbReference type="Proteomes" id="UP000887540">
    <property type="component" value="Unplaced"/>
</dbReference>
<dbReference type="Gene3D" id="3.40.50.720">
    <property type="entry name" value="NAD(P)-binding Rossmann-like Domain"/>
    <property type="match status" value="2"/>
</dbReference>
<dbReference type="Pfam" id="PF02826">
    <property type="entry name" value="2-Hacid_dh_C"/>
    <property type="match status" value="1"/>
</dbReference>
<reference evidence="7" key="1">
    <citation type="submission" date="2022-11" db="UniProtKB">
        <authorList>
            <consortium name="WormBaseParasite"/>
        </authorList>
    </citation>
    <scope>IDENTIFICATION</scope>
</reference>